<sequence>YQESKKRISRILSIVLKDGRLNINIQCIITFEELSRDLQSNNHKKRSMRGEVWMLNRYVNNAIITTELRTVIKHIM</sequence>
<evidence type="ECO:0000313" key="1">
    <source>
        <dbReference type="EMBL" id="CAG8778995.1"/>
    </source>
</evidence>
<accession>A0ACA9R6J6</accession>
<evidence type="ECO:0000313" key="2">
    <source>
        <dbReference type="Proteomes" id="UP000789366"/>
    </source>
</evidence>
<protein>
    <submittedName>
        <fullName evidence="1">14448_t:CDS:1</fullName>
    </submittedName>
</protein>
<proteinExistence type="predicted"/>
<dbReference type="Proteomes" id="UP000789366">
    <property type="component" value="Unassembled WGS sequence"/>
</dbReference>
<comment type="caution">
    <text evidence="1">The sequence shown here is derived from an EMBL/GenBank/DDBJ whole genome shotgun (WGS) entry which is preliminary data.</text>
</comment>
<dbReference type="EMBL" id="CAJVPW010059082">
    <property type="protein sequence ID" value="CAG8778995.1"/>
    <property type="molecule type" value="Genomic_DNA"/>
</dbReference>
<reference evidence="1" key="1">
    <citation type="submission" date="2021-06" db="EMBL/GenBank/DDBJ databases">
        <authorList>
            <person name="Kallberg Y."/>
            <person name="Tangrot J."/>
            <person name="Rosling A."/>
        </authorList>
    </citation>
    <scope>NUCLEOTIDE SEQUENCE</scope>
    <source>
        <strain evidence="1">28 12/20/2015</strain>
    </source>
</reference>
<name>A0ACA9R6J6_9GLOM</name>
<feature type="non-terminal residue" evidence="1">
    <location>
        <position position="1"/>
    </location>
</feature>
<keyword evidence="2" id="KW-1185">Reference proteome</keyword>
<feature type="non-terminal residue" evidence="1">
    <location>
        <position position="76"/>
    </location>
</feature>
<organism evidence="1 2">
    <name type="scientific">Cetraspora pellucida</name>
    <dbReference type="NCBI Taxonomy" id="1433469"/>
    <lineage>
        <taxon>Eukaryota</taxon>
        <taxon>Fungi</taxon>
        <taxon>Fungi incertae sedis</taxon>
        <taxon>Mucoromycota</taxon>
        <taxon>Glomeromycotina</taxon>
        <taxon>Glomeromycetes</taxon>
        <taxon>Diversisporales</taxon>
        <taxon>Gigasporaceae</taxon>
        <taxon>Cetraspora</taxon>
    </lineage>
</organism>
<gene>
    <name evidence="1" type="ORF">SPELUC_LOCUS16265</name>
</gene>